<keyword evidence="4 10" id="KW-1133">Transmembrane helix</keyword>
<evidence type="ECO:0000256" key="3">
    <source>
        <dbReference type="ARBA" id="ARBA00022729"/>
    </source>
</evidence>
<evidence type="ECO:0000256" key="4">
    <source>
        <dbReference type="ARBA" id="ARBA00022989"/>
    </source>
</evidence>
<reference evidence="14" key="1">
    <citation type="submission" date="2025-08" db="UniProtKB">
        <authorList>
            <consortium name="RefSeq"/>
        </authorList>
    </citation>
    <scope>IDENTIFICATION</scope>
</reference>
<dbReference type="InterPro" id="IPR036445">
    <property type="entry name" value="GPCR_2_extracell_dom_sf"/>
</dbReference>
<protein>
    <submittedName>
        <fullName evidence="14">Uncharacterized protein LOC106809807</fullName>
    </submittedName>
</protein>
<feature type="transmembrane region" description="Helical" evidence="10">
    <location>
        <begin position="571"/>
        <end position="594"/>
    </location>
</feature>
<evidence type="ECO:0000259" key="11">
    <source>
        <dbReference type="PROSITE" id="PS50227"/>
    </source>
</evidence>
<dbReference type="RefSeq" id="XP_014668501.1">
    <property type="nucleotide sequence ID" value="XM_014813015.1"/>
</dbReference>
<keyword evidence="7" id="KW-0675">Receptor</keyword>
<dbReference type="PANTHER" id="PTHR12011:SF347">
    <property type="entry name" value="FI21270P1-RELATED"/>
    <property type="match status" value="1"/>
</dbReference>
<dbReference type="InterPro" id="IPR017983">
    <property type="entry name" value="GPCR_2_secretin-like_CS"/>
</dbReference>
<evidence type="ECO:0000256" key="2">
    <source>
        <dbReference type="ARBA" id="ARBA00022692"/>
    </source>
</evidence>
<dbReference type="InterPro" id="IPR017981">
    <property type="entry name" value="GPCR_2-like_7TM"/>
</dbReference>
<proteinExistence type="predicted"/>
<dbReference type="Gene3D" id="4.10.1240.10">
    <property type="entry name" value="GPCR, family 2, extracellular hormone receptor domain"/>
    <property type="match status" value="1"/>
</dbReference>
<feature type="domain" description="G-protein coupled receptors family 2 profile 2" evidence="12">
    <location>
        <begin position="444"/>
        <end position="623"/>
    </location>
</feature>
<dbReference type="PANTHER" id="PTHR12011">
    <property type="entry name" value="ADHESION G-PROTEIN COUPLED RECEPTOR"/>
    <property type="match status" value="1"/>
</dbReference>
<dbReference type="SUPFAM" id="SSF81321">
    <property type="entry name" value="Family A G protein-coupled receptor-like"/>
    <property type="match status" value="1"/>
</dbReference>
<dbReference type="Pfam" id="PF00002">
    <property type="entry name" value="7tm_2"/>
    <property type="match status" value="1"/>
</dbReference>
<evidence type="ECO:0000256" key="6">
    <source>
        <dbReference type="ARBA" id="ARBA00023136"/>
    </source>
</evidence>
<feature type="transmembrane region" description="Helical" evidence="10">
    <location>
        <begin position="600"/>
        <end position="622"/>
    </location>
</feature>
<name>A0ABM1E8I0_PRICU</name>
<evidence type="ECO:0000256" key="7">
    <source>
        <dbReference type="ARBA" id="ARBA00023170"/>
    </source>
</evidence>
<feature type="transmembrane region" description="Helical" evidence="10">
    <location>
        <begin position="452"/>
        <end position="473"/>
    </location>
</feature>
<evidence type="ECO:0000256" key="5">
    <source>
        <dbReference type="ARBA" id="ARBA00023040"/>
    </source>
</evidence>
<evidence type="ECO:0000256" key="1">
    <source>
        <dbReference type="ARBA" id="ARBA00004141"/>
    </source>
</evidence>
<evidence type="ECO:0000256" key="9">
    <source>
        <dbReference type="ARBA" id="ARBA00023224"/>
    </source>
</evidence>
<dbReference type="GeneID" id="106809807"/>
<feature type="transmembrane region" description="Helical" evidence="10">
    <location>
        <begin position="485"/>
        <end position="507"/>
    </location>
</feature>
<dbReference type="Gene3D" id="1.25.40.610">
    <property type="match status" value="1"/>
</dbReference>
<dbReference type="InterPro" id="IPR001879">
    <property type="entry name" value="GPCR_2_extracellular_dom"/>
</dbReference>
<dbReference type="Gene3D" id="1.20.1070.10">
    <property type="entry name" value="Rhodopsin 7-helix transmembrane proteins"/>
    <property type="match status" value="1"/>
</dbReference>
<keyword evidence="3" id="KW-0732">Signal</keyword>
<keyword evidence="8" id="KW-0325">Glycoprotein</keyword>
<evidence type="ECO:0000256" key="10">
    <source>
        <dbReference type="SAM" id="Phobius"/>
    </source>
</evidence>
<evidence type="ECO:0000313" key="14">
    <source>
        <dbReference type="RefSeq" id="XP_014668501.1"/>
    </source>
</evidence>
<accession>A0ABM1E8I0</accession>
<keyword evidence="5" id="KW-0297">G-protein coupled receptor</keyword>
<evidence type="ECO:0000313" key="13">
    <source>
        <dbReference type="Proteomes" id="UP000695022"/>
    </source>
</evidence>
<dbReference type="Proteomes" id="UP000695022">
    <property type="component" value="Unplaced"/>
</dbReference>
<dbReference type="Gene3D" id="2.60.120.740">
    <property type="match status" value="1"/>
</dbReference>
<dbReference type="PROSITE" id="PS50261">
    <property type="entry name" value="G_PROTEIN_RECEP_F2_4"/>
    <property type="match status" value="1"/>
</dbReference>
<organism evidence="13 14">
    <name type="scientific">Priapulus caudatus</name>
    <name type="common">Priapulid worm</name>
    <dbReference type="NCBI Taxonomy" id="37621"/>
    <lineage>
        <taxon>Eukaryota</taxon>
        <taxon>Metazoa</taxon>
        <taxon>Ecdysozoa</taxon>
        <taxon>Scalidophora</taxon>
        <taxon>Priapulida</taxon>
        <taxon>Priapulimorpha</taxon>
        <taxon>Priapulimorphida</taxon>
        <taxon>Priapulidae</taxon>
        <taxon>Priapulus</taxon>
    </lineage>
</organism>
<keyword evidence="2 10" id="KW-0812">Transmembrane</keyword>
<feature type="domain" description="G-protein coupled receptors family 2 profile 1" evidence="11">
    <location>
        <begin position="98"/>
        <end position="182"/>
    </location>
</feature>
<dbReference type="PROSITE" id="PS00650">
    <property type="entry name" value="G_PROTEIN_RECEP_F2_2"/>
    <property type="match status" value="1"/>
</dbReference>
<keyword evidence="9" id="KW-0807">Transducer</keyword>
<feature type="transmembrane region" description="Helical" evidence="10">
    <location>
        <begin position="527"/>
        <end position="550"/>
    </location>
</feature>
<evidence type="ECO:0000259" key="12">
    <source>
        <dbReference type="PROSITE" id="PS50261"/>
    </source>
</evidence>
<evidence type="ECO:0000256" key="8">
    <source>
        <dbReference type="ARBA" id="ARBA00023180"/>
    </source>
</evidence>
<comment type="subcellular location">
    <subcellularLocation>
        <location evidence="1">Membrane</location>
        <topology evidence="1">Multi-pass membrane protein</topology>
    </subcellularLocation>
</comment>
<dbReference type="PRINTS" id="PR00249">
    <property type="entry name" value="GPCRSECRETIN"/>
</dbReference>
<dbReference type="InterPro" id="IPR000832">
    <property type="entry name" value="GPCR_2_secretin-like"/>
</dbReference>
<dbReference type="InterPro" id="IPR043159">
    <property type="entry name" value="Lectin_gal-bd_sf"/>
</dbReference>
<keyword evidence="13" id="KW-1185">Reference proteome</keyword>
<dbReference type="PROSITE" id="PS50227">
    <property type="entry name" value="G_PROTEIN_RECEP_F2_3"/>
    <property type="match status" value="1"/>
</dbReference>
<gene>
    <name evidence="14" type="primary">LOC106809807</name>
</gene>
<keyword evidence="6 10" id="KW-0472">Membrane</keyword>
<sequence>MGVRSLALCSLIQKLTVCDDDNGYASCETGFIRIARLHYGQKLNDGRSCNDIAMTYSPADTRCRGPDIDVRLRQLRDTCRYERVCRIMVNSTQLGEIECPSVASYISWRPYVVIEYYCSAASWCQNKVDHHGTKWALKPAGSMDRQPCPYMAEGSARRKCIADDDGDGRWWSPDYSACVRRQFKTLSENTVTLIDSGSAYVASDVLEETLTLSEIDLKLSGDLVAITKAMSAMLDYWRSNNLRPSEDFITITSNLLQEENAKLFHNLEELGEGTSKLLMAVGEYSRSLVNSLAPGEQSLTTSSNIVVHAEVQSSDQLHGYIFPANSGDTTSSYERKDNVPSWLADAGTNVNLTAETLRLYADGQTGIKIFSVFYKNVQDIVNQWETDRLVNSLVTEVSVESVGGKTSPSQTLKPPVRLTFQHQYEWDNTSKPECCFWDFNLPAVACTVIAVLLHYLYLVVFCAMLASGVHLYIIINSITQQTMRIVHYLVIASWVTPVVIVTISLAATQSEGYGSATYCWLSIHNMLILAFIIPVGVVVCVNVLLLVLVFRTMFQSRSVQKKSNVEKAGTALRSLCVLIPLLGLTWTFGFFAIYDTTLVFQYLFAIFGSVQGVFIFVFHCVLNKQVREAISQRWRQYRTVARFRRGTDVQRTGVTNLRGSEPSNARFKTSNALSSESAETDSRFATTMTDASASENLPPVKKPIVGKVVKVESPFAVSYVLVEQGSTAGDTKSTDANSK</sequence>